<dbReference type="EMBL" id="FOWW01000013">
    <property type="protein sequence ID" value="SFQ69446.1"/>
    <property type="molecule type" value="Genomic_DNA"/>
</dbReference>
<evidence type="ECO:0000256" key="1">
    <source>
        <dbReference type="SAM" id="MobiDB-lite"/>
    </source>
</evidence>
<evidence type="ECO:0000313" key="3">
    <source>
        <dbReference type="Proteomes" id="UP000198727"/>
    </source>
</evidence>
<dbReference type="AlphaFoldDB" id="A0A1I6AL69"/>
<protein>
    <submittedName>
        <fullName evidence="2">Uncharacterized protein</fullName>
    </submittedName>
</protein>
<dbReference type="Proteomes" id="UP000198727">
    <property type="component" value="Unassembled WGS sequence"/>
</dbReference>
<gene>
    <name evidence="2" type="ORF">SAMN05421810_11352</name>
</gene>
<dbReference type="STRING" id="587909.SAMN05421810_11352"/>
<feature type="region of interest" description="Disordered" evidence="1">
    <location>
        <begin position="1"/>
        <end position="23"/>
    </location>
</feature>
<name>A0A1I6AL69_9PSEU</name>
<keyword evidence="3" id="KW-1185">Reference proteome</keyword>
<proteinExistence type="predicted"/>
<dbReference type="RefSeq" id="WP_166677861.1">
    <property type="nucleotide sequence ID" value="NZ_FOWW01000013.1"/>
</dbReference>
<reference evidence="3" key="1">
    <citation type="submission" date="2016-10" db="EMBL/GenBank/DDBJ databases">
        <authorList>
            <person name="Varghese N."/>
            <person name="Submissions S."/>
        </authorList>
    </citation>
    <scope>NUCLEOTIDE SEQUENCE [LARGE SCALE GENOMIC DNA]</scope>
    <source>
        <strain evidence="3">CGMCC 4.5579</strain>
    </source>
</reference>
<evidence type="ECO:0000313" key="2">
    <source>
        <dbReference type="EMBL" id="SFQ69446.1"/>
    </source>
</evidence>
<sequence length="54" mass="5503">MTRDTVAADRTAVASRTGPRRGESIRGAVLDAANGPLRAVLTHAAAMSRGADLA</sequence>
<organism evidence="2 3">
    <name type="scientific">Amycolatopsis arida</name>
    <dbReference type="NCBI Taxonomy" id="587909"/>
    <lineage>
        <taxon>Bacteria</taxon>
        <taxon>Bacillati</taxon>
        <taxon>Actinomycetota</taxon>
        <taxon>Actinomycetes</taxon>
        <taxon>Pseudonocardiales</taxon>
        <taxon>Pseudonocardiaceae</taxon>
        <taxon>Amycolatopsis</taxon>
    </lineage>
</organism>
<accession>A0A1I6AL69</accession>